<sequence>MDELGRQGPPAAAPRWWFSLQRSQWGPAVLSLQPTQRPPLPVLRYCSASNSHWSDLPLQLHPVGEGRERERGRRGQDELPVVKKVSGSTSQRRGVLQENETGMFVSVSNRSPPEKSIETGNRATADARHRIAVCTETQN</sequence>
<organism evidence="2 3">
    <name type="scientific">Liparis tanakae</name>
    <name type="common">Tanaka's snailfish</name>
    <dbReference type="NCBI Taxonomy" id="230148"/>
    <lineage>
        <taxon>Eukaryota</taxon>
        <taxon>Metazoa</taxon>
        <taxon>Chordata</taxon>
        <taxon>Craniata</taxon>
        <taxon>Vertebrata</taxon>
        <taxon>Euteleostomi</taxon>
        <taxon>Actinopterygii</taxon>
        <taxon>Neopterygii</taxon>
        <taxon>Teleostei</taxon>
        <taxon>Neoteleostei</taxon>
        <taxon>Acanthomorphata</taxon>
        <taxon>Eupercaria</taxon>
        <taxon>Perciformes</taxon>
        <taxon>Cottioidei</taxon>
        <taxon>Cottales</taxon>
        <taxon>Liparidae</taxon>
        <taxon>Liparis</taxon>
    </lineage>
</organism>
<reference evidence="2 3" key="1">
    <citation type="submission" date="2019-03" db="EMBL/GenBank/DDBJ databases">
        <title>First draft genome of Liparis tanakae, snailfish: a comprehensive survey of snailfish specific genes.</title>
        <authorList>
            <person name="Kim W."/>
            <person name="Song I."/>
            <person name="Jeong J.-H."/>
            <person name="Kim D."/>
            <person name="Kim S."/>
            <person name="Ryu S."/>
            <person name="Song J.Y."/>
            <person name="Lee S.K."/>
        </authorList>
    </citation>
    <scope>NUCLEOTIDE SEQUENCE [LARGE SCALE GENOMIC DNA]</scope>
    <source>
        <tissue evidence="2">Muscle</tissue>
    </source>
</reference>
<feature type="region of interest" description="Disordered" evidence="1">
    <location>
        <begin position="56"/>
        <end position="124"/>
    </location>
</feature>
<evidence type="ECO:0000256" key="1">
    <source>
        <dbReference type="SAM" id="MobiDB-lite"/>
    </source>
</evidence>
<comment type="caution">
    <text evidence="2">The sequence shown here is derived from an EMBL/GenBank/DDBJ whole genome shotgun (WGS) entry which is preliminary data.</text>
</comment>
<accession>A0A4Z2GEL1</accession>
<evidence type="ECO:0000313" key="2">
    <source>
        <dbReference type="EMBL" id="TNN51154.1"/>
    </source>
</evidence>
<dbReference type="EMBL" id="SRLO01000592">
    <property type="protein sequence ID" value="TNN51154.1"/>
    <property type="molecule type" value="Genomic_DNA"/>
</dbReference>
<protein>
    <submittedName>
        <fullName evidence="2">Uncharacterized protein</fullName>
    </submittedName>
</protein>
<dbReference type="Proteomes" id="UP000314294">
    <property type="component" value="Unassembled WGS sequence"/>
</dbReference>
<evidence type="ECO:0000313" key="3">
    <source>
        <dbReference type="Proteomes" id="UP000314294"/>
    </source>
</evidence>
<feature type="compositionally biased region" description="Basic and acidic residues" evidence="1">
    <location>
        <begin position="64"/>
        <end position="81"/>
    </location>
</feature>
<proteinExistence type="predicted"/>
<gene>
    <name evidence="2" type="ORF">EYF80_038624</name>
</gene>
<dbReference type="AlphaFoldDB" id="A0A4Z2GEL1"/>
<keyword evidence="3" id="KW-1185">Reference proteome</keyword>
<name>A0A4Z2GEL1_9TELE</name>